<accession>A0A9D0ZQL2</accession>
<dbReference type="AlphaFoldDB" id="A0A9D0ZQL2"/>
<comment type="caution">
    <text evidence="1">The sequence shown here is derived from an EMBL/GenBank/DDBJ whole genome shotgun (WGS) entry which is preliminary data.</text>
</comment>
<reference evidence="1" key="2">
    <citation type="journal article" date="2021" name="PeerJ">
        <title>Extensive microbial diversity within the chicken gut microbiome revealed by metagenomics and culture.</title>
        <authorList>
            <person name="Gilroy R."/>
            <person name="Ravi A."/>
            <person name="Getino M."/>
            <person name="Pursley I."/>
            <person name="Horton D.L."/>
            <person name="Alikhan N.F."/>
            <person name="Baker D."/>
            <person name="Gharbi K."/>
            <person name="Hall N."/>
            <person name="Watson M."/>
            <person name="Adriaenssens E.M."/>
            <person name="Foster-Nyarko E."/>
            <person name="Jarju S."/>
            <person name="Secka A."/>
            <person name="Antonio M."/>
            <person name="Oren A."/>
            <person name="Chaudhuri R.R."/>
            <person name="La Ragione R."/>
            <person name="Hildebrand F."/>
            <person name="Pallen M.J."/>
        </authorList>
    </citation>
    <scope>NUCLEOTIDE SEQUENCE</scope>
    <source>
        <strain evidence="1">CHK147-3167</strain>
    </source>
</reference>
<proteinExistence type="predicted"/>
<organism evidence="1 2">
    <name type="scientific">Candidatus Coprosoma intestinipullorum</name>
    <dbReference type="NCBI Taxonomy" id="2840752"/>
    <lineage>
        <taxon>Bacteria</taxon>
        <taxon>Bacillati</taxon>
        <taxon>Bacillota</taxon>
        <taxon>Bacillota incertae sedis</taxon>
        <taxon>Candidatus Coprosoma</taxon>
    </lineage>
</organism>
<evidence type="ECO:0000313" key="2">
    <source>
        <dbReference type="Proteomes" id="UP000886786"/>
    </source>
</evidence>
<name>A0A9D0ZQL2_9FIRM</name>
<dbReference type="Proteomes" id="UP000886786">
    <property type="component" value="Unassembled WGS sequence"/>
</dbReference>
<evidence type="ECO:0000313" key="1">
    <source>
        <dbReference type="EMBL" id="HIQ90716.1"/>
    </source>
</evidence>
<gene>
    <name evidence="1" type="ORF">IAB27_03710</name>
</gene>
<sequence>MNKEERETLKHGYWLDLILKLKDLKSDNAKDLKKTLSECVDILDKIIKLEEEDNK</sequence>
<protein>
    <submittedName>
        <fullName evidence="1">Uncharacterized protein</fullName>
    </submittedName>
</protein>
<reference evidence="1" key="1">
    <citation type="submission" date="2020-10" db="EMBL/GenBank/DDBJ databases">
        <authorList>
            <person name="Gilroy R."/>
        </authorList>
    </citation>
    <scope>NUCLEOTIDE SEQUENCE</scope>
    <source>
        <strain evidence="1">CHK147-3167</strain>
    </source>
</reference>
<dbReference type="EMBL" id="DVFV01000069">
    <property type="protein sequence ID" value="HIQ90716.1"/>
    <property type="molecule type" value="Genomic_DNA"/>
</dbReference>